<dbReference type="Proteomes" id="UP000035661">
    <property type="component" value="Chromosome"/>
</dbReference>
<dbReference type="EMBL" id="CP011856">
    <property type="protein sequence ID" value="AKM54135.1"/>
    <property type="molecule type" value="Genomic_DNA"/>
</dbReference>
<evidence type="ECO:0008006" key="3">
    <source>
        <dbReference type="Google" id="ProtNLM"/>
    </source>
</evidence>
<reference evidence="1 2" key="1">
    <citation type="journal article" date="2015" name="Genome Biol. Evol.">
        <title>Found and Lost: The Fates of Horizontally Acquired Genes in Arthropod-Symbiotic Spiroplasma.</title>
        <authorList>
            <person name="Lo W.S."/>
            <person name="Gasparich G.E."/>
            <person name="Kuo C.H."/>
        </authorList>
    </citation>
    <scope>NUCLEOTIDE SEQUENCE [LARGE SCALE GENOMIC DNA]</scope>
    <source>
        <strain evidence="2">TDA-040725-5</strain>
    </source>
</reference>
<reference evidence="2" key="2">
    <citation type="submission" date="2015-06" db="EMBL/GenBank/DDBJ databases">
        <title>Complete genome sequence of Spiroplasma eriocheiris TDA-040725-5 (DSM 21848).</title>
        <authorList>
            <person name="Lo W.-S."/>
            <person name="Kuo C.-H."/>
        </authorList>
    </citation>
    <scope>NUCLEOTIDE SEQUENCE [LARGE SCALE GENOMIC DNA]</scope>
    <source>
        <strain evidence="2">TDA-040725-5</strain>
    </source>
</reference>
<name>A0A0H3XI62_9MOLU</name>
<sequence length="99" mass="11683">MKFKILETFAGIGAQHKALTNIKKRKVNFDYEIVNISEWDVHALISYDAIHYGNLTANEVDRYLAKNNLENIFDYLQKRVYSNDGKEPIKNFHKKNIFF</sequence>
<dbReference type="RefSeq" id="WP_053040820.1">
    <property type="nucleotide sequence ID" value="NZ_CP011856.1"/>
</dbReference>
<dbReference type="AlphaFoldDB" id="A0A0H3XI62"/>
<dbReference type="KEGG" id="seri:SERIO_v1c05630"/>
<dbReference type="PATRIC" id="fig|743698.3.peg.562"/>
<keyword evidence="2" id="KW-1185">Reference proteome</keyword>
<gene>
    <name evidence="1" type="ORF">SERIO_v1c05630</name>
</gene>
<protein>
    <recommendedName>
        <fullName evidence="3">DNA (cytosine-5-)-methyltransferase</fullName>
    </recommendedName>
</protein>
<accession>A0A0H3XI62</accession>
<dbReference type="InterPro" id="IPR029063">
    <property type="entry name" value="SAM-dependent_MTases_sf"/>
</dbReference>
<evidence type="ECO:0000313" key="2">
    <source>
        <dbReference type="Proteomes" id="UP000035661"/>
    </source>
</evidence>
<dbReference type="Gene3D" id="3.40.50.150">
    <property type="entry name" value="Vaccinia Virus protein VP39"/>
    <property type="match status" value="1"/>
</dbReference>
<proteinExistence type="predicted"/>
<organism evidence="1 2">
    <name type="scientific">Spiroplasma eriocheiris</name>
    <dbReference type="NCBI Taxonomy" id="315358"/>
    <lineage>
        <taxon>Bacteria</taxon>
        <taxon>Bacillati</taxon>
        <taxon>Mycoplasmatota</taxon>
        <taxon>Mollicutes</taxon>
        <taxon>Entomoplasmatales</taxon>
        <taxon>Spiroplasmataceae</taxon>
        <taxon>Spiroplasma</taxon>
    </lineage>
</organism>
<evidence type="ECO:0000313" key="1">
    <source>
        <dbReference type="EMBL" id="AKM54135.1"/>
    </source>
</evidence>